<evidence type="ECO:0000259" key="18">
    <source>
        <dbReference type="SMART" id="SM00187"/>
    </source>
</evidence>
<evidence type="ECO:0000256" key="15">
    <source>
        <dbReference type="ARBA" id="ARBA00023180"/>
    </source>
</evidence>
<evidence type="ECO:0000259" key="19">
    <source>
        <dbReference type="SMART" id="SM00423"/>
    </source>
</evidence>
<evidence type="ECO:0000256" key="17">
    <source>
        <dbReference type="SAM" id="SignalP"/>
    </source>
</evidence>
<dbReference type="GO" id="GO:0007229">
    <property type="term" value="P:integrin-mediated signaling pathway"/>
    <property type="evidence" value="ECO:0007669"/>
    <property type="project" value="UniProtKB-KW"/>
</dbReference>
<keyword evidence="6 17" id="KW-0732">Signal</keyword>
<keyword evidence="13" id="KW-1015">Disulfide bond</keyword>
<organism evidence="20 21">
    <name type="scientific">Megalops atlanticus</name>
    <name type="common">Tarpon</name>
    <name type="synonym">Clupea gigantea</name>
    <dbReference type="NCBI Taxonomy" id="7932"/>
    <lineage>
        <taxon>Eukaryota</taxon>
        <taxon>Metazoa</taxon>
        <taxon>Chordata</taxon>
        <taxon>Craniata</taxon>
        <taxon>Vertebrata</taxon>
        <taxon>Euteleostomi</taxon>
        <taxon>Actinopterygii</taxon>
        <taxon>Neopterygii</taxon>
        <taxon>Teleostei</taxon>
        <taxon>Elopiformes</taxon>
        <taxon>Megalopidae</taxon>
        <taxon>Megalops</taxon>
    </lineage>
</organism>
<dbReference type="SMART" id="SM00187">
    <property type="entry name" value="INB"/>
    <property type="match status" value="1"/>
</dbReference>
<dbReference type="GO" id="GO:0098609">
    <property type="term" value="P:cell-cell adhesion"/>
    <property type="evidence" value="ECO:0007669"/>
    <property type="project" value="TreeGrafter"/>
</dbReference>
<dbReference type="Pfam" id="PF18372">
    <property type="entry name" value="I-EGF_1"/>
    <property type="match status" value="1"/>
</dbReference>
<dbReference type="SUPFAM" id="SSF103575">
    <property type="entry name" value="Plexin repeat"/>
    <property type="match status" value="1"/>
</dbReference>
<dbReference type="PRINTS" id="PR01186">
    <property type="entry name" value="INTEGRINB"/>
</dbReference>
<feature type="domain" description="PSI" evidence="19">
    <location>
        <begin position="26"/>
        <end position="73"/>
    </location>
</feature>
<evidence type="ECO:0000256" key="5">
    <source>
        <dbReference type="ARBA" id="ARBA00022692"/>
    </source>
</evidence>
<dbReference type="Pfam" id="PF23105">
    <property type="entry name" value="EGF_integrin"/>
    <property type="match status" value="1"/>
</dbReference>
<keyword evidence="9 16" id="KW-0130">Cell adhesion</keyword>
<dbReference type="PROSITE" id="PS00243">
    <property type="entry name" value="I_EGF_1"/>
    <property type="match status" value="1"/>
</dbReference>
<proteinExistence type="inferred from homology"/>
<dbReference type="GO" id="GO:0050900">
    <property type="term" value="P:leukocyte migration"/>
    <property type="evidence" value="ECO:0007669"/>
    <property type="project" value="TreeGrafter"/>
</dbReference>
<keyword evidence="10" id="KW-1133">Transmembrane helix</keyword>
<gene>
    <name evidence="20" type="ORF">MATL_G00102010</name>
</gene>
<dbReference type="Pfam" id="PF17205">
    <property type="entry name" value="PSI_integrin"/>
    <property type="match status" value="1"/>
</dbReference>
<dbReference type="Gene3D" id="3.40.50.410">
    <property type="entry name" value="von Willebrand factor, type A domain"/>
    <property type="match status" value="1"/>
</dbReference>
<evidence type="ECO:0000256" key="16">
    <source>
        <dbReference type="RuleBase" id="RU000633"/>
    </source>
</evidence>
<dbReference type="GO" id="GO:0007160">
    <property type="term" value="P:cell-matrix adhesion"/>
    <property type="evidence" value="ECO:0007669"/>
    <property type="project" value="TreeGrafter"/>
</dbReference>
<keyword evidence="4" id="KW-0245">EGF-like domain</keyword>
<dbReference type="InterPro" id="IPR057073">
    <property type="entry name" value="EGF_integrin_2"/>
</dbReference>
<dbReference type="FunFam" id="2.10.25.10:FF:000305">
    <property type="entry name" value="Integrin beta"/>
    <property type="match status" value="1"/>
</dbReference>
<dbReference type="EMBL" id="JAFDVH010000008">
    <property type="protein sequence ID" value="KAG7471816.1"/>
    <property type="molecule type" value="Genomic_DNA"/>
</dbReference>
<evidence type="ECO:0000256" key="9">
    <source>
        <dbReference type="ARBA" id="ARBA00022889"/>
    </source>
</evidence>
<reference evidence="20" key="1">
    <citation type="submission" date="2021-01" db="EMBL/GenBank/DDBJ databases">
        <authorList>
            <person name="Zahm M."/>
            <person name="Roques C."/>
            <person name="Cabau C."/>
            <person name="Klopp C."/>
            <person name="Donnadieu C."/>
            <person name="Jouanno E."/>
            <person name="Lampietro C."/>
            <person name="Louis A."/>
            <person name="Herpin A."/>
            <person name="Echchiki A."/>
            <person name="Berthelot C."/>
            <person name="Parey E."/>
            <person name="Roest-Crollius H."/>
            <person name="Braasch I."/>
            <person name="Postlethwait J."/>
            <person name="Bobe J."/>
            <person name="Montfort J."/>
            <person name="Bouchez O."/>
            <person name="Begum T."/>
            <person name="Mejri S."/>
            <person name="Adams A."/>
            <person name="Chen W.-J."/>
            <person name="Guiguen Y."/>
        </authorList>
    </citation>
    <scope>NUCLEOTIDE SEQUENCE</scope>
    <source>
        <strain evidence="20">YG-15Mar2019-1</strain>
        <tissue evidence="20">Brain</tissue>
    </source>
</reference>
<dbReference type="InterPro" id="IPR036465">
    <property type="entry name" value="vWFA_dom_sf"/>
</dbReference>
<feature type="signal peptide" evidence="17">
    <location>
        <begin position="1"/>
        <end position="22"/>
    </location>
</feature>
<evidence type="ECO:0000313" key="20">
    <source>
        <dbReference type="EMBL" id="KAG7471816.1"/>
    </source>
</evidence>
<name>A0A9D3PYB3_MEGAT</name>
<dbReference type="AlphaFoldDB" id="A0A9D3PYB3"/>
<dbReference type="InterPro" id="IPR013111">
    <property type="entry name" value="EGF_extracell"/>
</dbReference>
<dbReference type="FunFam" id="2.10.25.10:FF:000304">
    <property type="entry name" value="Integrin beta"/>
    <property type="match status" value="1"/>
</dbReference>
<accession>A0A9D3PYB3</accession>
<dbReference type="InterPro" id="IPR015812">
    <property type="entry name" value="Integrin_bsu"/>
</dbReference>
<dbReference type="InterPro" id="IPR016201">
    <property type="entry name" value="PSI"/>
</dbReference>
<dbReference type="Pfam" id="PF07974">
    <property type="entry name" value="EGF_2"/>
    <property type="match status" value="1"/>
</dbReference>
<evidence type="ECO:0000256" key="1">
    <source>
        <dbReference type="ARBA" id="ARBA00004251"/>
    </source>
</evidence>
<keyword evidence="5 16" id="KW-0812">Transmembrane</keyword>
<evidence type="ECO:0000256" key="13">
    <source>
        <dbReference type="ARBA" id="ARBA00023157"/>
    </source>
</evidence>
<dbReference type="Gene3D" id="3.30.1680.10">
    <property type="entry name" value="ligand-binding face of the semaphorins, domain 2"/>
    <property type="match status" value="1"/>
</dbReference>
<dbReference type="GO" id="GO:0033627">
    <property type="term" value="P:cell adhesion mediated by integrin"/>
    <property type="evidence" value="ECO:0007669"/>
    <property type="project" value="TreeGrafter"/>
</dbReference>
<dbReference type="GO" id="GO:0009986">
    <property type="term" value="C:cell surface"/>
    <property type="evidence" value="ECO:0007669"/>
    <property type="project" value="TreeGrafter"/>
</dbReference>
<keyword evidence="7" id="KW-0677">Repeat</keyword>
<keyword evidence="12" id="KW-0472">Membrane</keyword>
<evidence type="ECO:0000256" key="3">
    <source>
        <dbReference type="ARBA" id="ARBA00022475"/>
    </source>
</evidence>
<evidence type="ECO:0000256" key="12">
    <source>
        <dbReference type="ARBA" id="ARBA00023136"/>
    </source>
</evidence>
<dbReference type="GO" id="GO:0005925">
    <property type="term" value="C:focal adhesion"/>
    <property type="evidence" value="ECO:0007669"/>
    <property type="project" value="TreeGrafter"/>
</dbReference>
<dbReference type="InterPro" id="IPR057243">
    <property type="entry name" value="Integrin_I-EGF_CS"/>
</dbReference>
<keyword evidence="3" id="KW-1003">Cell membrane</keyword>
<keyword evidence="21" id="KW-1185">Reference proteome</keyword>
<dbReference type="Gene3D" id="2.10.25.10">
    <property type="entry name" value="Laminin"/>
    <property type="match status" value="4"/>
</dbReference>
<evidence type="ECO:0000256" key="2">
    <source>
        <dbReference type="ARBA" id="ARBA00007449"/>
    </source>
</evidence>
<dbReference type="GO" id="GO:0008305">
    <property type="term" value="C:integrin complex"/>
    <property type="evidence" value="ECO:0007669"/>
    <property type="project" value="TreeGrafter"/>
</dbReference>
<dbReference type="Gene3D" id="2.60.40.1510">
    <property type="entry name" value="ntegrin, alpha v. Chain A, domain 3"/>
    <property type="match status" value="1"/>
</dbReference>
<protein>
    <recommendedName>
        <fullName evidence="16">Integrin beta</fullName>
    </recommendedName>
</protein>
<evidence type="ECO:0000256" key="8">
    <source>
        <dbReference type="ARBA" id="ARBA00022842"/>
    </source>
</evidence>
<keyword evidence="14" id="KW-0675">Receptor</keyword>
<feature type="chain" id="PRO_5038867261" description="Integrin beta" evidence="17">
    <location>
        <begin position="23"/>
        <end position="625"/>
    </location>
</feature>
<dbReference type="InterPro" id="IPR032695">
    <property type="entry name" value="Integrin_dom_sf"/>
</dbReference>
<dbReference type="Pfam" id="PF00362">
    <property type="entry name" value="Integrin_beta"/>
    <property type="match status" value="1"/>
</dbReference>
<evidence type="ECO:0000256" key="10">
    <source>
        <dbReference type="ARBA" id="ARBA00022989"/>
    </source>
</evidence>
<dbReference type="GO" id="GO:0005178">
    <property type="term" value="F:integrin binding"/>
    <property type="evidence" value="ECO:0007669"/>
    <property type="project" value="TreeGrafter"/>
</dbReference>
<dbReference type="FunFam" id="3.40.50.410:FF:000002">
    <property type="entry name" value="Integrin beta"/>
    <property type="match status" value="1"/>
</dbReference>
<dbReference type="SUPFAM" id="SSF57196">
    <property type="entry name" value="EGF/Laminin"/>
    <property type="match status" value="1"/>
</dbReference>
<evidence type="ECO:0000256" key="4">
    <source>
        <dbReference type="ARBA" id="ARBA00022536"/>
    </source>
</evidence>
<dbReference type="Proteomes" id="UP001046870">
    <property type="component" value="Chromosome 8"/>
</dbReference>
<keyword evidence="8" id="KW-0460">Magnesium</keyword>
<evidence type="ECO:0000256" key="14">
    <source>
        <dbReference type="ARBA" id="ARBA00023170"/>
    </source>
</evidence>
<evidence type="ECO:0000256" key="7">
    <source>
        <dbReference type="ARBA" id="ARBA00022737"/>
    </source>
</evidence>
<dbReference type="SMART" id="SM00423">
    <property type="entry name" value="PSI"/>
    <property type="match status" value="1"/>
</dbReference>
<dbReference type="OrthoDB" id="410592at2759"/>
<keyword evidence="15" id="KW-0325">Glycoprotein</keyword>
<dbReference type="InterPro" id="IPR033760">
    <property type="entry name" value="Integrin_beta_N"/>
</dbReference>
<evidence type="ECO:0000256" key="11">
    <source>
        <dbReference type="ARBA" id="ARBA00023037"/>
    </source>
</evidence>
<comment type="caution">
    <text evidence="20">The sequence shown here is derived from an EMBL/GenBank/DDBJ whole genome shotgun (WGS) entry which is preliminary data.</text>
</comment>
<comment type="similarity">
    <text evidence="2 16">Belongs to the integrin beta chain family.</text>
</comment>
<dbReference type="PANTHER" id="PTHR10082">
    <property type="entry name" value="INTEGRIN BETA SUBUNIT"/>
    <property type="match status" value="1"/>
</dbReference>
<dbReference type="PANTHER" id="PTHR10082:SF36">
    <property type="entry name" value="INTEGRIN BETA-7"/>
    <property type="match status" value="1"/>
</dbReference>
<feature type="domain" description="Integrin beta subunit VWA" evidence="18">
    <location>
        <begin position="32"/>
        <end position="454"/>
    </location>
</feature>
<sequence length="625" mass="68525">MKGMWLMIVLLLHCVELKGILGAQGICQLKTSCTECVRTPGCAWCVKKDFLKGGEPNERRCDTPEALSIRNCSLEEVINPQPTTETIWDKEFRSGPGAVVQLRPQSLHLKLRVGVPQSFEVTFKRTEGYPIDLYYLMDFSYSMKDDLQNVKKLGRQILSTLRNVTSTVRIGFGSFVDKVAMPYVSTVKAKLAYPCSASSNGSCQPNFTFKNVLPLTEDAGEFERRVSQEKISANLDPPESGFDAIMQATVCQKEIGWGQVSRIIVYTSDNSFHMAGDGKLGGIYQPNDGKCHLNSEGVHDKGAIYDYPSVAHLSEVLSANNIKLIFAVTEEFFPNYEALSELIPQSVVGVLKGDSSNVVQLISEAYENLSSIILLQHMQAPSSLELSYSSSCSDGVHTLGQKRGECNNVRINDQVNFTVTLSSSACLPKKEMFIIKPRGINEVLHVTVDTLCDCDCQDREEQSSYCSGNGTLSCGLCSCDEGHMGQQCECHQQQDGDTTLTLEALCRQMNSSLVCSGHGSCDCGRCVCRGHYTGHFCHCDPTSCSRHGNMICGGRGVCNCGMCECYGDFSGPACECSTLVDQCQTGDRGPLCTHHGRCKCNQCQCDSGFFGEHCGKLEAPCQKYQ</sequence>
<evidence type="ECO:0000313" key="21">
    <source>
        <dbReference type="Proteomes" id="UP001046870"/>
    </source>
</evidence>
<dbReference type="SUPFAM" id="SSF69179">
    <property type="entry name" value="Integrin domains"/>
    <property type="match status" value="1"/>
</dbReference>
<evidence type="ECO:0000256" key="6">
    <source>
        <dbReference type="ARBA" id="ARBA00022729"/>
    </source>
</evidence>
<comment type="subcellular location">
    <subcellularLocation>
        <location evidence="1 16">Cell membrane</location>
        <topology evidence="1 16">Single-pass type I membrane protein</topology>
    </subcellularLocation>
</comment>
<dbReference type="InterPro" id="IPR040622">
    <property type="entry name" value="EGF_integrin_1"/>
</dbReference>
<dbReference type="InterPro" id="IPR002369">
    <property type="entry name" value="Integrin_bsu_VWA"/>
</dbReference>
<keyword evidence="11 16" id="KW-0401">Integrin</keyword>
<dbReference type="SUPFAM" id="SSF53300">
    <property type="entry name" value="vWA-like"/>
    <property type="match status" value="1"/>
</dbReference>